<dbReference type="InterPro" id="IPR036291">
    <property type="entry name" value="NAD(P)-bd_dom_sf"/>
</dbReference>
<name>A0A553V2Z9_9DEIO</name>
<dbReference type="RefSeq" id="WP_143720058.1">
    <property type="nucleotide sequence ID" value="NZ_VKDB01000004.1"/>
</dbReference>
<dbReference type="FunFam" id="3.40.50.720:FF:000084">
    <property type="entry name" value="Short-chain dehydrogenase reductase"/>
    <property type="match status" value="1"/>
</dbReference>
<dbReference type="OrthoDB" id="9803333at2"/>
<proteinExistence type="inferred from homology"/>
<evidence type="ECO:0000256" key="1">
    <source>
        <dbReference type="ARBA" id="ARBA00006484"/>
    </source>
</evidence>
<dbReference type="SUPFAM" id="SSF51735">
    <property type="entry name" value="NAD(P)-binding Rossmann-fold domains"/>
    <property type="match status" value="1"/>
</dbReference>
<evidence type="ECO:0000313" key="3">
    <source>
        <dbReference type="EMBL" id="TSA86835.1"/>
    </source>
</evidence>
<evidence type="ECO:0000313" key="4">
    <source>
        <dbReference type="Proteomes" id="UP000316092"/>
    </source>
</evidence>
<dbReference type="PANTHER" id="PTHR43639:SF1">
    <property type="entry name" value="SHORT-CHAIN DEHYDROGENASE_REDUCTASE FAMILY PROTEIN"/>
    <property type="match status" value="1"/>
</dbReference>
<dbReference type="PRINTS" id="PR00080">
    <property type="entry name" value="SDRFAMILY"/>
</dbReference>
<dbReference type="EMBL" id="VKDB01000004">
    <property type="protein sequence ID" value="TSA86835.1"/>
    <property type="molecule type" value="Genomic_DNA"/>
</dbReference>
<dbReference type="Gene3D" id="3.40.50.720">
    <property type="entry name" value="NAD(P)-binding Rossmann-like Domain"/>
    <property type="match status" value="1"/>
</dbReference>
<keyword evidence="4" id="KW-1185">Reference proteome</keyword>
<reference evidence="3 4" key="1">
    <citation type="submission" date="2019-07" db="EMBL/GenBank/DDBJ databases">
        <title>Deinococcus detaillus sp. nov., isolated from humus soil in Antarctica.</title>
        <authorList>
            <person name="Zhang K."/>
        </authorList>
    </citation>
    <scope>NUCLEOTIDE SEQUENCE [LARGE SCALE GENOMIC DNA]</scope>
    <source>
        <strain evidence="3 4">H1</strain>
    </source>
</reference>
<dbReference type="GO" id="GO:0047936">
    <property type="term" value="F:glucose 1-dehydrogenase [NAD(P)+] activity"/>
    <property type="evidence" value="ECO:0007669"/>
    <property type="project" value="UniProtKB-EC"/>
</dbReference>
<dbReference type="Pfam" id="PF13561">
    <property type="entry name" value="adh_short_C2"/>
    <property type="match status" value="1"/>
</dbReference>
<sequence length="260" mass="27070">MDITLNNQRALVTGANSGIGEAVVRGLAASGARVVVNYVSHPEAADKIVQDIQAAGGEAFSVLADVSDPAQAAAMFAQIDSHYGGLDILVNNAGIDGAHALSWDADPAAWLRVLQINLFGSFLCAQQALKRMVPQKSGVILNITSVHDQIAWSGYSAYTASKGGESMMMKTLAQEAAPFGVRVLAVAPGAVRTPINQSVWGSPTTLADLLTKIPLGRMGETTDIANMVVFLCSAQASYVTGTTIYVDGAMTDFPAFSHGG</sequence>
<dbReference type="InterPro" id="IPR002347">
    <property type="entry name" value="SDR_fam"/>
</dbReference>
<keyword evidence="2 3" id="KW-0560">Oxidoreductase</keyword>
<dbReference type="EC" id="1.1.1.47" evidence="3"/>
<organism evidence="3 4">
    <name type="scientific">Deinococcus detaillensis</name>
    <dbReference type="NCBI Taxonomy" id="2592048"/>
    <lineage>
        <taxon>Bacteria</taxon>
        <taxon>Thermotogati</taxon>
        <taxon>Deinococcota</taxon>
        <taxon>Deinococci</taxon>
        <taxon>Deinococcales</taxon>
        <taxon>Deinococcaceae</taxon>
        <taxon>Deinococcus</taxon>
    </lineage>
</organism>
<protein>
    <submittedName>
        <fullName evidence="3">Glucose 1-dehydrogenase</fullName>
        <ecNumber evidence="3">1.1.1.47</ecNumber>
    </submittedName>
</protein>
<accession>A0A553V2Z9</accession>
<dbReference type="PRINTS" id="PR00081">
    <property type="entry name" value="GDHRDH"/>
</dbReference>
<comment type="caution">
    <text evidence="3">The sequence shown here is derived from an EMBL/GenBank/DDBJ whole genome shotgun (WGS) entry which is preliminary data.</text>
</comment>
<dbReference type="PANTHER" id="PTHR43639">
    <property type="entry name" value="OXIDOREDUCTASE, SHORT-CHAIN DEHYDROGENASE/REDUCTASE FAMILY (AFU_ORTHOLOGUE AFUA_5G02870)"/>
    <property type="match status" value="1"/>
</dbReference>
<gene>
    <name evidence="3" type="ORF">FNU79_06525</name>
</gene>
<dbReference type="AlphaFoldDB" id="A0A553V2Z9"/>
<dbReference type="NCBIfam" id="NF005559">
    <property type="entry name" value="PRK07231.1"/>
    <property type="match status" value="1"/>
</dbReference>
<dbReference type="Proteomes" id="UP000316092">
    <property type="component" value="Unassembled WGS sequence"/>
</dbReference>
<evidence type="ECO:0000256" key="2">
    <source>
        <dbReference type="ARBA" id="ARBA00023002"/>
    </source>
</evidence>
<comment type="similarity">
    <text evidence="1">Belongs to the short-chain dehydrogenases/reductases (SDR) family.</text>
</comment>